<dbReference type="Pfam" id="PF00149">
    <property type="entry name" value="Metallophos"/>
    <property type="match status" value="1"/>
</dbReference>
<dbReference type="SUPFAM" id="SSF56300">
    <property type="entry name" value="Metallo-dependent phosphatases"/>
    <property type="match status" value="1"/>
</dbReference>
<dbReference type="PANTHER" id="PTHR13315">
    <property type="entry name" value="METALLO PHOSPHOESTERASE RELATED"/>
    <property type="match status" value="1"/>
</dbReference>
<gene>
    <name evidence="8" type="primary">CDC1_2</name>
    <name evidence="8" type="ORF">GRS66_005983</name>
</gene>
<dbReference type="EMBL" id="CP048999">
    <property type="protein sequence ID" value="QID83517.1"/>
    <property type="molecule type" value="Genomic_DNA"/>
</dbReference>
<dbReference type="CDD" id="cd08163">
    <property type="entry name" value="MPP_Cdc1"/>
    <property type="match status" value="1"/>
</dbReference>
<evidence type="ECO:0000256" key="3">
    <source>
        <dbReference type="ARBA" id="ARBA00022989"/>
    </source>
</evidence>
<dbReference type="InterPro" id="IPR041834">
    <property type="entry name" value="MPP_Cdc1"/>
</dbReference>
<dbReference type="InterPro" id="IPR029052">
    <property type="entry name" value="Metallo-depent_PP-like"/>
</dbReference>
<name>A0A6C1E460_SACPS</name>
<feature type="region of interest" description="Disordered" evidence="5">
    <location>
        <begin position="1"/>
        <end position="35"/>
    </location>
</feature>
<dbReference type="PANTHER" id="PTHR13315:SF4">
    <property type="entry name" value="METALLOPHOSPHOESTERASE, ISOFORM E"/>
    <property type="match status" value="1"/>
</dbReference>
<evidence type="ECO:0000256" key="2">
    <source>
        <dbReference type="ARBA" id="ARBA00022692"/>
    </source>
</evidence>
<dbReference type="GO" id="GO:0006506">
    <property type="term" value="P:GPI anchor biosynthetic process"/>
    <property type="evidence" value="ECO:0007669"/>
    <property type="project" value="InterPro"/>
</dbReference>
<dbReference type="GO" id="GO:0016787">
    <property type="term" value="F:hydrolase activity"/>
    <property type="evidence" value="ECO:0007669"/>
    <property type="project" value="InterPro"/>
</dbReference>
<keyword evidence="3 6" id="KW-1133">Transmembrane helix</keyword>
<evidence type="ECO:0000313" key="8">
    <source>
        <dbReference type="EMBL" id="QID83517.1"/>
    </source>
</evidence>
<dbReference type="FunFam" id="3.60.21.10:FF:000093">
    <property type="entry name" value="Cell division cycle-related protein"/>
    <property type="match status" value="1"/>
</dbReference>
<reference evidence="8 9" key="1">
    <citation type="journal article" date="2019" name="BMC Genomics">
        <title>Chromosome level assembly and comparative genome analysis confirm lager-brewing yeasts originated from a single hybridization.</title>
        <authorList>
            <person name="Salazar A.N."/>
            <person name="Gorter de Vries A.R."/>
            <person name="van den Broek M."/>
            <person name="Brouwers N."/>
            <person name="de la Torre Cortes P."/>
            <person name="Kuijpers N.G.A."/>
            <person name="Daran J.G."/>
            <person name="Abeel T."/>
        </authorList>
    </citation>
    <scope>NUCLEOTIDE SEQUENCE [LARGE SCALE GENOMIC DNA]</scope>
    <source>
        <strain evidence="8 9">CBS 1483</strain>
    </source>
</reference>
<feature type="domain" description="Calcineurin-like phosphoesterase" evidence="7">
    <location>
        <begin position="125"/>
        <end position="319"/>
    </location>
</feature>
<evidence type="ECO:0000256" key="4">
    <source>
        <dbReference type="ARBA" id="ARBA00023136"/>
    </source>
</evidence>
<feature type="transmembrane region" description="Helical" evidence="6">
    <location>
        <begin position="44"/>
        <end position="63"/>
    </location>
</feature>
<comment type="subcellular location">
    <subcellularLocation>
        <location evidence="1">Membrane</location>
        <topology evidence="1">Multi-pass membrane protein</topology>
    </subcellularLocation>
</comment>
<dbReference type="GO" id="GO:0005783">
    <property type="term" value="C:endoplasmic reticulum"/>
    <property type="evidence" value="ECO:0007669"/>
    <property type="project" value="TreeGrafter"/>
</dbReference>
<keyword evidence="4 6" id="KW-0472">Membrane</keyword>
<evidence type="ECO:0000256" key="1">
    <source>
        <dbReference type="ARBA" id="ARBA00004141"/>
    </source>
</evidence>
<dbReference type="InterPro" id="IPR033308">
    <property type="entry name" value="PGAP5/Cdc1/Ted1"/>
</dbReference>
<evidence type="ECO:0000259" key="7">
    <source>
        <dbReference type="Pfam" id="PF00149"/>
    </source>
</evidence>
<dbReference type="GO" id="GO:0016020">
    <property type="term" value="C:membrane"/>
    <property type="evidence" value="ECO:0007669"/>
    <property type="project" value="UniProtKB-SubCell"/>
</dbReference>
<dbReference type="OrthoDB" id="5977743at2759"/>
<evidence type="ECO:0000256" key="6">
    <source>
        <dbReference type="SAM" id="Phobius"/>
    </source>
</evidence>
<proteinExistence type="predicted"/>
<protein>
    <submittedName>
        <fullName evidence="8">DNA polymerase delta small subunit Cdc1</fullName>
    </submittedName>
</protein>
<dbReference type="Proteomes" id="UP000501346">
    <property type="component" value="Chromosome SeII-SeIV"/>
</dbReference>
<evidence type="ECO:0000313" key="9">
    <source>
        <dbReference type="Proteomes" id="UP000501346"/>
    </source>
</evidence>
<feature type="region of interest" description="Disordered" evidence="5">
    <location>
        <begin position="432"/>
        <end position="461"/>
    </location>
</feature>
<feature type="compositionally biased region" description="Basic residues" evidence="5">
    <location>
        <begin position="24"/>
        <end position="35"/>
    </location>
</feature>
<accession>A0A6C1E460</accession>
<feature type="transmembrane region" description="Helical" evidence="6">
    <location>
        <begin position="394"/>
        <end position="413"/>
    </location>
</feature>
<dbReference type="AlphaFoldDB" id="A0A6C1E460"/>
<keyword evidence="2 6" id="KW-0812">Transmembrane</keyword>
<keyword evidence="9" id="KW-1185">Reference proteome</keyword>
<dbReference type="InterPro" id="IPR004843">
    <property type="entry name" value="Calcineurin-like_PHP"/>
</dbReference>
<sequence length="493" mass="57349">MAYRNRSKSVLSKQSKKSDDKAHYKSHSKKKSKSKSKSKKKLRIYWRYISIIWVLWLGLVYYYESMVVKRAMKKCQWSSWENWPEGAESHKVGLFADPQIMDDYSYPGRPKIVNYFTRVLLDHYHKRNWKYVQYYLDPDSNFFLGDLFDGGREWDDEYWIKEYTRFNKIFPKKPLRRTIMSLPGNHDIGFGDTVVESSLQRFSSYFGETSTSMEVGNHTFVLLDTISLSDKKNPSVSKVPMEFLDNFSMGSHPQPKILLTHVPLYRNAQLQSCGELRESKKLFPIESGKQYQTVIDSEISQQILTQVQPELLFSGDDHDYCHISHSYPFHGETKIAEEITVKSCAMNMGINRPAIQLLSLYNPSDLKTVNAGEEYESKTYQTELCYMPDPYKSIRMYLFGLLWSFFFVLYMHFLPKSFNGHVATRMDRSLTRSHSGNSALPLPASVSKSKSKKSSAHSKYSVNETRSTKQFLVNVGILFASVMPIFIYFYSIV</sequence>
<feature type="transmembrane region" description="Helical" evidence="6">
    <location>
        <begin position="471"/>
        <end position="490"/>
    </location>
</feature>
<dbReference type="Gene3D" id="3.60.21.10">
    <property type="match status" value="1"/>
</dbReference>
<organism evidence="8 9">
    <name type="scientific">Saccharomyces pastorianus</name>
    <name type="common">Lager yeast</name>
    <name type="synonym">Saccharomyces cerevisiae x Saccharomyces eubayanus</name>
    <dbReference type="NCBI Taxonomy" id="27292"/>
    <lineage>
        <taxon>Eukaryota</taxon>
        <taxon>Fungi</taxon>
        <taxon>Dikarya</taxon>
        <taxon>Ascomycota</taxon>
        <taxon>Saccharomycotina</taxon>
        <taxon>Saccharomycetes</taxon>
        <taxon>Saccharomycetales</taxon>
        <taxon>Saccharomycetaceae</taxon>
        <taxon>Saccharomyces</taxon>
    </lineage>
</organism>
<evidence type="ECO:0000256" key="5">
    <source>
        <dbReference type="SAM" id="MobiDB-lite"/>
    </source>
</evidence>